<organism evidence="2 3">
    <name type="scientific">Phaeosphaeria nodorum (strain SN15 / ATCC MYA-4574 / FGSC 10173)</name>
    <name type="common">Glume blotch fungus</name>
    <name type="synonym">Parastagonospora nodorum</name>
    <dbReference type="NCBI Taxonomy" id="321614"/>
    <lineage>
        <taxon>Eukaryota</taxon>
        <taxon>Fungi</taxon>
        <taxon>Dikarya</taxon>
        <taxon>Ascomycota</taxon>
        <taxon>Pezizomycotina</taxon>
        <taxon>Dothideomycetes</taxon>
        <taxon>Pleosporomycetidae</taxon>
        <taxon>Pleosporales</taxon>
        <taxon>Pleosporineae</taxon>
        <taxon>Phaeosphaeriaceae</taxon>
        <taxon>Parastagonospora</taxon>
    </lineage>
</organism>
<evidence type="ECO:0000313" key="2">
    <source>
        <dbReference type="EMBL" id="QRD03090.1"/>
    </source>
</evidence>
<dbReference type="PANTHER" id="PTHR37017">
    <property type="entry name" value="AB HYDROLASE-1 DOMAIN-CONTAINING PROTEIN-RELATED"/>
    <property type="match status" value="1"/>
</dbReference>
<dbReference type="VEuPathDB" id="FungiDB:JI435_141400"/>
<accession>A0A7U2FD61</accession>
<dbReference type="PANTHER" id="PTHR37017:SF13">
    <property type="entry name" value="AB HYDROLASE-1 DOMAIN-CONTAINING PROTEIN"/>
    <property type="match status" value="1"/>
</dbReference>
<reference evidence="3" key="1">
    <citation type="journal article" date="2021" name="BMC Genomics">
        <title>Chromosome-level genome assembly and manually-curated proteome of model necrotroph Parastagonospora nodorum Sn15 reveals a genome-wide trove of candidate effector homologs, and redundancy of virulence-related functions within an accessory chromosome.</title>
        <authorList>
            <person name="Bertazzoni S."/>
            <person name="Jones D.A.B."/>
            <person name="Phan H.T."/>
            <person name="Tan K.-C."/>
            <person name="Hane J.K."/>
        </authorList>
    </citation>
    <scope>NUCLEOTIDE SEQUENCE [LARGE SCALE GENOMIC DNA]</scope>
    <source>
        <strain evidence="3">SN15 / ATCC MYA-4574 / FGSC 10173)</strain>
    </source>
</reference>
<dbReference type="AlphaFoldDB" id="A0A7U2FD61"/>
<dbReference type="Pfam" id="PF12697">
    <property type="entry name" value="Abhydrolase_6"/>
    <property type="match status" value="1"/>
</dbReference>
<dbReference type="SUPFAM" id="SSF53474">
    <property type="entry name" value="alpha/beta-Hydrolases"/>
    <property type="match status" value="1"/>
</dbReference>
<dbReference type="Proteomes" id="UP000663193">
    <property type="component" value="Chromosome 14"/>
</dbReference>
<name>A0A7U2FD61_PHANO</name>
<sequence length="248" mass="26781">MSSTKPTLLFIPGAWHKSSCYTPLIQKLNDQGYETATAELASVGANPGLQTWADDVTNIQSVLAPLVDAGKRVIIIAHSYSSLPAGEAIKSYLLREREAAGKTGGVVHFVYISAFIIPPATSLMDALGGVDLPWFIVSPSKLEVQPADPATIFYNDLPKDVQEEQIAKLAVFSYQMYFQKTTWAPWMEVAATYVFCSRDNAIPLQVQEGMVKGAGGKFREVRVEAGHSPFLSRVDEVVGAIVGAAESG</sequence>
<keyword evidence="3" id="KW-1185">Reference proteome</keyword>
<feature type="domain" description="AB hydrolase-1" evidence="1">
    <location>
        <begin position="8"/>
        <end position="239"/>
    </location>
</feature>
<dbReference type="OrthoDB" id="1263307at2759"/>
<dbReference type="InterPro" id="IPR000073">
    <property type="entry name" value="AB_hydrolase_1"/>
</dbReference>
<proteinExistence type="predicted"/>
<dbReference type="InterPro" id="IPR052897">
    <property type="entry name" value="Sec-Metab_Biosynth_Hydrolase"/>
</dbReference>
<protein>
    <recommendedName>
        <fullName evidence="1">AB hydrolase-1 domain-containing protein</fullName>
    </recommendedName>
</protein>
<dbReference type="EMBL" id="CP069036">
    <property type="protein sequence ID" value="QRD03090.1"/>
    <property type="molecule type" value="Genomic_DNA"/>
</dbReference>
<dbReference type="InterPro" id="IPR029058">
    <property type="entry name" value="AB_hydrolase_fold"/>
</dbReference>
<gene>
    <name evidence="2" type="ORF">JI435_141400</name>
</gene>
<evidence type="ECO:0000259" key="1">
    <source>
        <dbReference type="Pfam" id="PF12697"/>
    </source>
</evidence>
<dbReference type="Gene3D" id="3.40.50.1820">
    <property type="entry name" value="alpha/beta hydrolase"/>
    <property type="match status" value="1"/>
</dbReference>
<evidence type="ECO:0000313" key="3">
    <source>
        <dbReference type="Proteomes" id="UP000663193"/>
    </source>
</evidence>